<evidence type="ECO:0000313" key="2">
    <source>
        <dbReference type="Proteomes" id="UP001642409"/>
    </source>
</evidence>
<keyword evidence="2" id="KW-1185">Reference proteome</keyword>
<dbReference type="EMBL" id="CAXDID020000028">
    <property type="protein sequence ID" value="CAL5992179.1"/>
    <property type="molecule type" value="Genomic_DNA"/>
</dbReference>
<comment type="caution">
    <text evidence="1">The sequence shown here is derived from an EMBL/GenBank/DDBJ whole genome shotgun (WGS) entry which is preliminary data.</text>
</comment>
<dbReference type="Proteomes" id="UP001642409">
    <property type="component" value="Unassembled WGS sequence"/>
</dbReference>
<protein>
    <submittedName>
        <fullName evidence="1">Hypothetical_protein</fullName>
    </submittedName>
</protein>
<evidence type="ECO:0000313" key="1">
    <source>
        <dbReference type="EMBL" id="CAL5992179.1"/>
    </source>
</evidence>
<sequence>MEVRKIAPVSVVFSGGYGRNSFKCMNTYLQIHGQNLLEKVQITHIKFRRELRGLRYLSQITKQLGYLRGIKTVVFSPHSQIKYKQIKCDFLNSNTFIYEWCWALDVYTQLNNIIGKQSKLFQFKFMN</sequence>
<reference evidence="1 2" key="1">
    <citation type="submission" date="2024-07" db="EMBL/GenBank/DDBJ databases">
        <authorList>
            <person name="Akdeniz Z."/>
        </authorList>
    </citation>
    <scope>NUCLEOTIDE SEQUENCE [LARGE SCALE GENOMIC DNA]</scope>
</reference>
<organism evidence="1 2">
    <name type="scientific">Hexamita inflata</name>
    <dbReference type="NCBI Taxonomy" id="28002"/>
    <lineage>
        <taxon>Eukaryota</taxon>
        <taxon>Metamonada</taxon>
        <taxon>Diplomonadida</taxon>
        <taxon>Hexamitidae</taxon>
        <taxon>Hexamitinae</taxon>
        <taxon>Hexamita</taxon>
    </lineage>
</organism>
<proteinExistence type="predicted"/>
<name>A0ABP1HDY1_9EUKA</name>
<accession>A0ABP1HDY1</accession>
<gene>
    <name evidence="1" type="ORF">HINF_LOCUS12456</name>
</gene>